<dbReference type="SMART" id="SM00409">
    <property type="entry name" value="IG"/>
    <property type="match status" value="1"/>
</dbReference>
<keyword evidence="4" id="KW-1133">Transmembrane helix</keyword>
<accession>A0A9D4ET43</accession>
<feature type="coiled-coil region" evidence="3">
    <location>
        <begin position="83"/>
        <end position="113"/>
    </location>
</feature>
<proteinExistence type="predicted"/>
<evidence type="ECO:0000256" key="2">
    <source>
        <dbReference type="ARBA" id="ARBA00023180"/>
    </source>
</evidence>
<dbReference type="InterPro" id="IPR003598">
    <property type="entry name" value="Ig_sub2"/>
</dbReference>
<dbReference type="SUPFAM" id="SSF48726">
    <property type="entry name" value="Immunoglobulin"/>
    <property type="match status" value="1"/>
</dbReference>
<dbReference type="InterPro" id="IPR003599">
    <property type="entry name" value="Ig_sub"/>
</dbReference>
<dbReference type="AlphaFoldDB" id="A0A9D4ET43"/>
<evidence type="ECO:0000256" key="4">
    <source>
        <dbReference type="SAM" id="Phobius"/>
    </source>
</evidence>
<dbReference type="CDD" id="cd00096">
    <property type="entry name" value="Ig"/>
    <property type="match status" value="1"/>
</dbReference>
<keyword evidence="1" id="KW-0732">Signal</keyword>
<organism evidence="6 7">
    <name type="scientific">Dreissena polymorpha</name>
    <name type="common">Zebra mussel</name>
    <name type="synonym">Mytilus polymorpha</name>
    <dbReference type="NCBI Taxonomy" id="45954"/>
    <lineage>
        <taxon>Eukaryota</taxon>
        <taxon>Metazoa</taxon>
        <taxon>Spiralia</taxon>
        <taxon>Lophotrochozoa</taxon>
        <taxon>Mollusca</taxon>
        <taxon>Bivalvia</taxon>
        <taxon>Autobranchia</taxon>
        <taxon>Heteroconchia</taxon>
        <taxon>Euheterodonta</taxon>
        <taxon>Imparidentia</taxon>
        <taxon>Neoheterodontei</taxon>
        <taxon>Myida</taxon>
        <taxon>Dreissenoidea</taxon>
        <taxon>Dreissenidae</taxon>
        <taxon>Dreissena</taxon>
    </lineage>
</organism>
<keyword evidence="7" id="KW-1185">Reference proteome</keyword>
<comment type="caution">
    <text evidence="6">The sequence shown here is derived from an EMBL/GenBank/DDBJ whole genome shotgun (WGS) entry which is preliminary data.</text>
</comment>
<reference evidence="6" key="1">
    <citation type="journal article" date="2019" name="bioRxiv">
        <title>The Genome of the Zebra Mussel, Dreissena polymorpha: A Resource for Invasive Species Research.</title>
        <authorList>
            <person name="McCartney M.A."/>
            <person name="Auch B."/>
            <person name="Kono T."/>
            <person name="Mallez S."/>
            <person name="Zhang Y."/>
            <person name="Obille A."/>
            <person name="Becker A."/>
            <person name="Abrahante J.E."/>
            <person name="Garbe J."/>
            <person name="Badalamenti J.P."/>
            <person name="Herman A."/>
            <person name="Mangelson H."/>
            <person name="Liachko I."/>
            <person name="Sullivan S."/>
            <person name="Sone E.D."/>
            <person name="Koren S."/>
            <person name="Silverstein K.A.T."/>
            <person name="Beckman K.B."/>
            <person name="Gohl D.M."/>
        </authorList>
    </citation>
    <scope>NUCLEOTIDE SEQUENCE</scope>
    <source>
        <strain evidence="6">Duluth1</strain>
        <tissue evidence="6">Whole animal</tissue>
    </source>
</reference>
<dbReference type="SMART" id="SM00408">
    <property type="entry name" value="IGc2"/>
    <property type="match status" value="1"/>
</dbReference>
<evidence type="ECO:0000259" key="5">
    <source>
        <dbReference type="PROSITE" id="PS50835"/>
    </source>
</evidence>
<keyword evidence="3" id="KW-0175">Coiled coil</keyword>
<sequence>MSRFIADVDGIEDFANNYHSALTQYTQLLAYDANIRLSGVQNRFTAAQRDLSAAQSWLENKKSAVSSANAAFDNAVRALEVAKVKLEEAKKPFQNALDALEEAQQNVDRLCKIKTCANVCVPGIHCSICSKKVWFVTIYYPCCSFTSCMFSIPDPICAAENGFCYVLRGIAYAALEVAQLALRVPMLVLDAAKTAVSAAQVLVDKSRFVLDIAKVALSMANVALESANTILEDAKIALEAVKAVVRLGFMALNFVIKYSLQSLFVVRNCRYEIGSTKDFPIFYVQCEMNAFNAGFETIHMNINFNDPIQSIWNAAKGTIEMTLNKMDNLFTGTQRREILDKTVAGLYKAMRFVRNSEVDDAHFEIFANKTLNEIFLRYEKPQYKSAEYNLRKQLFTEKCIMFSSIHRFFYDTTITLLELVHDTAASIKNMTSLKISLRTFNTHAMSDNVSSASIGIDQKVAQDEFNMSISDMEKAIDGARENIATNQLLANIAAFADDAWTFVDNEADGANKIMIVNQWIAAMNNVTVEYFDNETCASFLDCAHFAIATLYEQYMAVNVTNQTESLDYISNFEELFILLVGNSSHTIEDVDSMSITLLTTLRQINEHGVFCSKAPEMLQPLQNRTVKTSEKIYLVCNATGDPKPLFWWYKDRHIMSDQHSMTLTILNATIDDAGAYHCVAGNLVANYSFDEASVTVLENVFYNTDDRTTLFTTITTAVIVDDETSEDQDDSVNMDYANEKKTGVELEVVILSALLGLAFICVAVGVLVWRHYISIRARTDKLSQPKHSSFNGCEANNCP</sequence>
<keyword evidence="4" id="KW-0472">Membrane</keyword>
<dbReference type="PANTHER" id="PTHR45842:SF12">
    <property type="entry name" value="KEKKON 5, ISOFORM A"/>
    <property type="match status" value="1"/>
</dbReference>
<dbReference type="Gene3D" id="2.60.40.10">
    <property type="entry name" value="Immunoglobulins"/>
    <property type="match status" value="1"/>
</dbReference>
<keyword evidence="2" id="KW-0325">Glycoprotein</keyword>
<dbReference type="InterPro" id="IPR007110">
    <property type="entry name" value="Ig-like_dom"/>
</dbReference>
<dbReference type="PROSITE" id="PS50835">
    <property type="entry name" value="IG_LIKE"/>
    <property type="match status" value="1"/>
</dbReference>
<gene>
    <name evidence="6" type="ORF">DPMN_163253</name>
</gene>
<name>A0A9D4ET43_DREPO</name>
<evidence type="ECO:0000256" key="1">
    <source>
        <dbReference type="ARBA" id="ARBA00022729"/>
    </source>
</evidence>
<dbReference type="InterPro" id="IPR013783">
    <property type="entry name" value="Ig-like_fold"/>
</dbReference>
<keyword evidence="4" id="KW-0812">Transmembrane</keyword>
<feature type="domain" description="Ig-like" evidence="5">
    <location>
        <begin position="615"/>
        <end position="695"/>
    </location>
</feature>
<protein>
    <recommendedName>
        <fullName evidence="5">Ig-like domain-containing protein</fullName>
    </recommendedName>
</protein>
<dbReference type="InterPro" id="IPR050467">
    <property type="entry name" value="LRFN"/>
</dbReference>
<dbReference type="InterPro" id="IPR036179">
    <property type="entry name" value="Ig-like_dom_sf"/>
</dbReference>
<feature type="transmembrane region" description="Helical" evidence="4">
    <location>
        <begin position="748"/>
        <end position="769"/>
    </location>
</feature>
<dbReference type="Proteomes" id="UP000828390">
    <property type="component" value="Unassembled WGS sequence"/>
</dbReference>
<dbReference type="Pfam" id="PF13927">
    <property type="entry name" value="Ig_3"/>
    <property type="match status" value="1"/>
</dbReference>
<reference evidence="6" key="2">
    <citation type="submission" date="2020-11" db="EMBL/GenBank/DDBJ databases">
        <authorList>
            <person name="McCartney M.A."/>
            <person name="Auch B."/>
            <person name="Kono T."/>
            <person name="Mallez S."/>
            <person name="Becker A."/>
            <person name="Gohl D.M."/>
            <person name="Silverstein K.A.T."/>
            <person name="Koren S."/>
            <person name="Bechman K.B."/>
            <person name="Herman A."/>
            <person name="Abrahante J.E."/>
            <person name="Garbe J."/>
        </authorList>
    </citation>
    <scope>NUCLEOTIDE SEQUENCE</scope>
    <source>
        <strain evidence="6">Duluth1</strain>
        <tissue evidence="6">Whole animal</tissue>
    </source>
</reference>
<dbReference type="EMBL" id="JAIWYP010000008">
    <property type="protein sequence ID" value="KAH3785168.1"/>
    <property type="molecule type" value="Genomic_DNA"/>
</dbReference>
<evidence type="ECO:0000256" key="3">
    <source>
        <dbReference type="SAM" id="Coils"/>
    </source>
</evidence>
<evidence type="ECO:0000313" key="7">
    <source>
        <dbReference type="Proteomes" id="UP000828390"/>
    </source>
</evidence>
<evidence type="ECO:0000313" key="6">
    <source>
        <dbReference type="EMBL" id="KAH3785168.1"/>
    </source>
</evidence>
<dbReference type="PANTHER" id="PTHR45842">
    <property type="entry name" value="SYNAPTIC ADHESION-LIKE MOLECULE SALM"/>
    <property type="match status" value="1"/>
</dbReference>